<dbReference type="InterPro" id="IPR017075">
    <property type="entry name" value="mRNA_cap_enzyme_alpha"/>
</dbReference>
<evidence type="ECO:0000256" key="7">
    <source>
        <dbReference type="ARBA" id="ARBA00022695"/>
    </source>
</evidence>
<evidence type="ECO:0000256" key="10">
    <source>
        <dbReference type="ARBA" id="ARBA00023134"/>
    </source>
</evidence>
<keyword evidence="6 16" id="KW-0808">Transferase</keyword>
<evidence type="ECO:0000256" key="3">
    <source>
        <dbReference type="ARBA" id="ARBA00012475"/>
    </source>
</evidence>
<dbReference type="PIRSF" id="PIRSF036959">
    <property type="entry name" value="mRNA_cap_alpha"/>
    <property type="match status" value="1"/>
</dbReference>
<comment type="similarity">
    <text evidence="2 16">Belongs to the eukaryotic GTase family.</text>
</comment>
<evidence type="ECO:0000313" key="21">
    <source>
        <dbReference type="Proteomes" id="UP001360953"/>
    </source>
</evidence>
<gene>
    <name evidence="20" type="ORF">J3D65DRAFT_622332</name>
</gene>
<evidence type="ECO:0000256" key="17">
    <source>
        <dbReference type="SAM" id="MobiDB-lite"/>
    </source>
</evidence>
<accession>A0ABR1LTS6</accession>
<keyword evidence="8 16" id="KW-0547">Nucleotide-binding</keyword>
<keyword evidence="11 16" id="KW-0539">Nucleus</keyword>
<evidence type="ECO:0000256" key="2">
    <source>
        <dbReference type="ARBA" id="ARBA00010237"/>
    </source>
</evidence>
<evidence type="ECO:0000313" key="20">
    <source>
        <dbReference type="EMBL" id="KAK7538544.1"/>
    </source>
</evidence>
<comment type="subcellular location">
    <subcellularLocation>
        <location evidence="1 16">Nucleus</location>
    </subcellularLocation>
</comment>
<evidence type="ECO:0000256" key="1">
    <source>
        <dbReference type="ARBA" id="ARBA00004123"/>
    </source>
</evidence>
<dbReference type="EMBL" id="JBBPEH010000005">
    <property type="protein sequence ID" value="KAK7538544.1"/>
    <property type="molecule type" value="Genomic_DNA"/>
</dbReference>
<dbReference type="EC" id="2.7.7.50" evidence="3 16"/>
<feature type="region of interest" description="Disordered" evidence="17">
    <location>
        <begin position="377"/>
        <end position="425"/>
    </location>
</feature>
<evidence type="ECO:0000256" key="4">
    <source>
        <dbReference type="ARBA" id="ARBA00019171"/>
    </source>
</evidence>
<dbReference type="Gene3D" id="3.30.470.30">
    <property type="entry name" value="DNA ligase/mRNA capping enzyme"/>
    <property type="match status" value="1"/>
</dbReference>
<evidence type="ECO:0000259" key="19">
    <source>
        <dbReference type="Pfam" id="PF03919"/>
    </source>
</evidence>
<dbReference type="GeneID" id="92032964"/>
<keyword evidence="5 16" id="KW-0507">mRNA processing</keyword>
<dbReference type="PANTHER" id="PTHR10367">
    <property type="entry name" value="MRNA-CAPPING ENZYME"/>
    <property type="match status" value="1"/>
</dbReference>
<dbReference type="InterPro" id="IPR001339">
    <property type="entry name" value="mRNA_cap_enzyme_adenylation"/>
</dbReference>
<dbReference type="PANTHER" id="PTHR10367:SF17">
    <property type="entry name" value="MRNA-CAPPING ENZYME"/>
    <property type="match status" value="1"/>
</dbReference>
<keyword evidence="7 16" id="KW-0548">Nucleotidyltransferase</keyword>
<organism evidence="20 21">
    <name type="scientific">Phyllosticta citribraziliensis</name>
    <dbReference type="NCBI Taxonomy" id="989973"/>
    <lineage>
        <taxon>Eukaryota</taxon>
        <taxon>Fungi</taxon>
        <taxon>Dikarya</taxon>
        <taxon>Ascomycota</taxon>
        <taxon>Pezizomycotina</taxon>
        <taxon>Dothideomycetes</taxon>
        <taxon>Dothideomycetes incertae sedis</taxon>
        <taxon>Botryosphaeriales</taxon>
        <taxon>Phyllostictaceae</taxon>
        <taxon>Phyllosticta</taxon>
    </lineage>
</organism>
<protein>
    <recommendedName>
        <fullName evidence="4 16">mRNA-capping enzyme subunit alpha</fullName>
        <ecNumber evidence="3 16">2.7.7.50</ecNumber>
    </recommendedName>
    <alternativeName>
        <fullName evidence="12 16">GTP--RNA guanylyltransferase</fullName>
    </alternativeName>
    <alternativeName>
        <fullName evidence="13 16">mRNA guanylyltransferase</fullName>
    </alternativeName>
</protein>
<feature type="domain" description="mRNA capping enzyme adenylation" evidence="18">
    <location>
        <begin position="38"/>
        <end position="232"/>
    </location>
</feature>
<evidence type="ECO:0000259" key="18">
    <source>
        <dbReference type="Pfam" id="PF01331"/>
    </source>
</evidence>
<dbReference type="CDD" id="cd07895">
    <property type="entry name" value="Adenylation_mRNA_capping"/>
    <property type="match status" value="1"/>
</dbReference>
<keyword evidence="21" id="KW-1185">Reference proteome</keyword>
<evidence type="ECO:0000256" key="8">
    <source>
        <dbReference type="ARBA" id="ARBA00022741"/>
    </source>
</evidence>
<proteinExistence type="inferred from homology"/>
<dbReference type="Proteomes" id="UP001360953">
    <property type="component" value="Unassembled WGS sequence"/>
</dbReference>
<evidence type="ECO:0000256" key="9">
    <source>
        <dbReference type="ARBA" id="ARBA00023042"/>
    </source>
</evidence>
<keyword evidence="10 16" id="KW-0342">GTP-binding</keyword>
<sequence length="425" mass="49999">MPIPQIPGVKAPKELADGFRREVAQLLGRKSLSFPGAQPVSFARKHLGELMNRDYYLCEKTDGIRCLLYFTSDGPQEIHYLIDRKNDYYYVPELHFPVPNDQTFQLFHRDTIIDGELVYDMEKSGPKLRFLVFDCLVLDGESRLEKTLDKRLAYFREGVYKPWEKLFKQKHPEELEFQPFEIEFKDMSFPYALSHMFDVKLPSLKHGSDGLIFTCRETPYVFGTDEHILKWKPAHENTVDFRLKLGEFPSHHTNGTGSAAGAHDPDYDAKPTFELYVFYGNGEYRPFAPLFVTDEDWEIMKAVDQQLDGRVIECYKDIEGRWRFKRTDDDKPHFRDDKPEANHISTVDKVLESIDDAVSKEDLTRNEMRIRDAFKKREADRRARDEQMRKAHEKRKWEDEQRRKRELEVDGATNGEPADKRRKAE</sequence>
<feature type="domain" description="mRNA capping enzyme C-terminal" evidence="19">
    <location>
        <begin position="236"/>
        <end position="363"/>
    </location>
</feature>
<evidence type="ECO:0000256" key="16">
    <source>
        <dbReference type="PIRNR" id="PIRNR036959"/>
    </source>
</evidence>
<comment type="function">
    <text evidence="16">Second step of mRNA capping. Transfer of the GMP moiety of GTP to the 5'-end of RNA via an enzyme-GMP covalent reaction intermediate.</text>
</comment>
<evidence type="ECO:0000256" key="6">
    <source>
        <dbReference type="ARBA" id="ARBA00022679"/>
    </source>
</evidence>
<reference evidence="20 21" key="1">
    <citation type="submission" date="2024-04" db="EMBL/GenBank/DDBJ databases">
        <title>Phyllosticta paracitricarpa is synonymous to the EU quarantine fungus P. citricarpa based on phylogenomic analyses.</title>
        <authorList>
            <consortium name="Lawrence Berkeley National Laboratory"/>
            <person name="Van ingen-buijs V.A."/>
            <person name="Van westerhoven A.C."/>
            <person name="Haridas S."/>
            <person name="Skiadas P."/>
            <person name="Martin F."/>
            <person name="Groenewald J.Z."/>
            <person name="Crous P.W."/>
            <person name="Seidl M.F."/>
        </authorList>
    </citation>
    <scope>NUCLEOTIDE SEQUENCE [LARGE SCALE GENOMIC DNA]</scope>
    <source>
        <strain evidence="20 21">CPC 17464</strain>
    </source>
</reference>
<evidence type="ECO:0000256" key="11">
    <source>
        <dbReference type="ARBA" id="ARBA00023242"/>
    </source>
</evidence>
<keyword evidence="9 16" id="KW-0506">mRNA capping</keyword>
<dbReference type="InterPro" id="IPR051029">
    <property type="entry name" value="mRNA_Capping_Enz/RNA_Phosphat"/>
</dbReference>
<comment type="catalytic activity">
    <reaction evidence="14">
        <text>a 5'-end diphospho-ribonucleoside in mRNA + GTP + H(+) = a 5'-end (5'-triphosphoguanosine)-ribonucleoside in mRNA + diphosphate</text>
        <dbReference type="Rhea" id="RHEA:67012"/>
        <dbReference type="Rhea" id="RHEA-COMP:17165"/>
        <dbReference type="Rhea" id="RHEA-COMP:17166"/>
        <dbReference type="ChEBI" id="CHEBI:15378"/>
        <dbReference type="ChEBI" id="CHEBI:33019"/>
        <dbReference type="ChEBI" id="CHEBI:37565"/>
        <dbReference type="ChEBI" id="CHEBI:167616"/>
        <dbReference type="ChEBI" id="CHEBI:167617"/>
        <dbReference type="EC" id="2.7.7.50"/>
    </reaction>
    <physiologicalReaction direction="left-to-right" evidence="14">
        <dbReference type="Rhea" id="RHEA:67013"/>
    </physiologicalReaction>
</comment>
<dbReference type="Pfam" id="PF03919">
    <property type="entry name" value="mRNA_cap_C"/>
    <property type="match status" value="1"/>
</dbReference>
<evidence type="ECO:0000256" key="15">
    <source>
        <dbReference type="ARBA" id="ARBA00047082"/>
    </source>
</evidence>
<dbReference type="Gene3D" id="2.40.50.140">
    <property type="entry name" value="Nucleic acid-binding proteins"/>
    <property type="match status" value="1"/>
</dbReference>
<evidence type="ECO:0000256" key="14">
    <source>
        <dbReference type="ARBA" id="ARBA00044624"/>
    </source>
</evidence>
<comment type="subunit">
    <text evidence="15">Heterodimer. The mRNA-capping enzyme is composed of two separate chains alpha and beta, respectively a mRNA guanylyltransferase and an mRNA 5'-triphosphate monophosphatase.</text>
</comment>
<dbReference type="SUPFAM" id="SSF50249">
    <property type="entry name" value="Nucleic acid-binding proteins"/>
    <property type="match status" value="1"/>
</dbReference>
<dbReference type="InterPro" id="IPR013846">
    <property type="entry name" value="mRNA_cap_enzyme_C"/>
</dbReference>
<evidence type="ECO:0000256" key="5">
    <source>
        <dbReference type="ARBA" id="ARBA00022664"/>
    </source>
</evidence>
<dbReference type="RefSeq" id="XP_066656231.1">
    <property type="nucleotide sequence ID" value="XM_066800058.1"/>
</dbReference>
<dbReference type="InterPro" id="IPR012340">
    <property type="entry name" value="NA-bd_OB-fold"/>
</dbReference>
<evidence type="ECO:0000256" key="12">
    <source>
        <dbReference type="ARBA" id="ARBA00029909"/>
    </source>
</evidence>
<name>A0ABR1LTS6_9PEZI</name>
<evidence type="ECO:0000256" key="13">
    <source>
        <dbReference type="ARBA" id="ARBA00030702"/>
    </source>
</evidence>
<dbReference type="SUPFAM" id="SSF56091">
    <property type="entry name" value="DNA ligase/mRNA capping enzyme, catalytic domain"/>
    <property type="match status" value="1"/>
</dbReference>
<comment type="caution">
    <text evidence="20">The sequence shown here is derived from an EMBL/GenBank/DDBJ whole genome shotgun (WGS) entry which is preliminary data.</text>
</comment>
<feature type="compositionally biased region" description="Basic and acidic residues" evidence="17">
    <location>
        <begin position="377"/>
        <end position="408"/>
    </location>
</feature>
<dbReference type="Pfam" id="PF01331">
    <property type="entry name" value="mRNA_cap_enzyme"/>
    <property type="match status" value="1"/>
</dbReference>